<dbReference type="PIRSF" id="PIRSF037505">
    <property type="entry name" value="Betaine_HMT"/>
    <property type="match status" value="1"/>
</dbReference>
<dbReference type="Proteomes" id="UP000006906">
    <property type="component" value="Chromosome 10"/>
</dbReference>
<dbReference type="GeneID" id="66055113"/>
<dbReference type="GO" id="GO:0032259">
    <property type="term" value="P:methylation"/>
    <property type="evidence" value="ECO:0007669"/>
    <property type="project" value="UniProtKB-KW"/>
</dbReference>
<name>A0A2K3DBI0_CHLRE</name>
<evidence type="ECO:0000313" key="8">
    <source>
        <dbReference type="EMBL" id="PNW77884.1"/>
    </source>
</evidence>
<accession>A0A2K3DBI0</accession>
<dbReference type="STRING" id="3055.A0A2K3DBI0"/>
<dbReference type="PANTHER" id="PTHR46015">
    <property type="entry name" value="ZGC:172121"/>
    <property type="match status" value="1"/>
</dbReference>
<dbReference type="InterPro" id="IPR036589">
    <property type="entry name" value="HCY_dom_sf"/>
</dbReference>
<dbReference type="PANTHER" id="PTHR46015:SF1">
    <property type="entry name" value="HOMOCYSTEINE S-METHYLTRANSFERASE-LIKE ISOFORM 1"/>
    <property type="match status" value="1"/>
</dbReference>
<feature type="binding site" evidence="5">
    <location>
        <position position="419"/>
    </location>
    <ligand>
        <name>Zn(2+)</name>
        <dbReference type="ChEBI" id="CHEBI:29105"/>
    </ligand>
</feature>
<dbReference type="EMBL" id="CM008971">
    <property type="protein sequence ID" value="PNW77884.1"/>
    <property type="molecule type" value="Genomic_DNA"/>
</dbReference>
<dbReference type="PROSITE" id="PS50970">
    <property type="entry name" value="HCY"/>
    <property type="match status" value="1"/>
</dbReference>
<protein>
    <recommendedName>
        <fullName evidence="7">Hcy-binding domain-containing protein</fullName>
    </recommendedName>
</protein>
<gene>
    <name evidence="8" type="ORF">CHLRE_10g455650v5</name>
</gene>
<dbReference type="Gramene" id="PNW77884">
    <property type="protein sequence ID" value="PNW77884"/>
    <property type="gene ID" value="CHLRE_10g455650v5"/>
</dbReference>
<keyword evidence="3 5" id="KW-0479">Metal-binding</keyword>
<dbReference type="Pfam" id="PF02574">
    <property type="entry name" value="S-methyl_trans"/>
    <property type="match status" value="1"/>
</dbReference>
<dbReference type="GO" id="GO:0009086">
    <property type="term" value="P:methionine biosynthetic process"/>
    <property type="evidence" value="ECO:0000318"/>
    <property type="project" value="GO_Central"/>
</dbReference>
<feature type="compositionally biased region" description="Basic and acidic residues" evidence="6">
    <location>
        <begin position="108"/>
        <end position="130"/>
    </location>
</feature>
<dbReference type="KEGG" id="cre:CHLRE_10g455650v5"/>
<dbReference type="InParanoid" id="A0A2K3DBI0"/>
<dbReference type="OrthoDB" id="261426at2759"/>
<evidence type="ECO:0000256" key="5">
    <source>
        <dbReference type="PROSITE-ProRule" id="PRU00333"/>
    </source>
</evidence>
<feature type="binding site" evidence="5">
    <location>
        <position position="418"/>
    </location>
    <ligand>
        <name>Zn(2+)</name>
        <dbReference type="ChEBI" id="CHEBI:29105"/>
    </ligand>
</feature>
<dbReference type="AlphaFoldDB" id="A0A2K3DBI0"/>
<evidence type="ECO:0000256" key="3">
    <source>
        <dbReference type="ARBA" id="ARBA00022723"/>
    </source>
</evidence>
<evidence type="ECO:0000259" key="7">
    <source>
        <dbReference type="PROSITE" id="PS50970"/>
    </source>
</evidence>
<proteinExistence type="predicted"/>
<keyword evidence="2 5" id="KW-0808">Transferase</keyword>
<evidence type="ECO:0000256" key="2">
    <source>
        <dbReference type="ARBA" id="ARBA00022679"/>
    </source>
</evidence>
<sequence length="451" mass="48117">MHNPLEPLLAEQGVVILDGAQGTELERRGIDIGGSKLWSAQLLIDDPDTVQAIHLDYLRSGSDVITTFTYQASLPGFAEAGVDAAHAGRLLNLAVDLAEAARAHFMREQEQERGQEQEQGKEQDQGKEPGHQGQGQEQGKEREQGKEQGEEQEQQESGQHGQRLRGAGSSAAGGGSGSGDSRRHAAAGRRRRPLIAYSCGSYGAYLADGSEFQGDYADSVSTDALIEFHRARLDPVRSRHEIDLIAFETVPCLKEAEAIVELLRRERYCKPAWISFSCKDDAHTCHGEDFGAQCVPLLAAAAAEGLVAAAGVNCTPPRHVPALLAAARQQLQQLEVSAAAPPPPSPPADGMRQQQQHLACAPRRLLLLCYPNSGEQWDGAGRCWHSAPDDIAEPGRFAAAAADWVGSRAMAVSLVGGCCRTGPAHIAALRRRLVAPPEDRAAAAAAAPALQ</sequence>
<keyword evidence="9" id="KW-1185">Reference proteome</keyword>
<dbReference type="InterPro" id="IPR017226">
    <property type="entry name" value="BHMT-like"/>
</dbReference>
<feature type="compositionally biased region" description="Basic and acidic residues" evidence="6">
    <location>
        <begin position="138"/>
        <end position="149"/>
    </location>
</feature>
<evidence type="ECO:0000256" key="1">
    <source>
        <dbReference type="ARBA" id="ARBA00022603"/>
    </source>
</evidence>
<feature type="region of interest" description="Disordered" evidence="6">
    <location>
        <begin position="108"/>
        <end position="189"/>
    </location>
</feature>
<evidence type="ECO:0000313" key="9">
    <source>
        <dbReference type="Proteomes" id="UP000006906"/>
    </source>
</evidence>
<feature type="domain" description="Hcy-binding" evidence="7">
    <location>
        <begin position="3"/>
        <end position="433"/>
    </location>
</feature>
<feature type="binding site" evidence="5">
    <location>
        <position position="314"/>
    </location>
    <ligand>
        <name>Zn(2+)</name>
        <dbReference type="ChEBI" id="CHEBI:29105"/>
    </ligand>
</feature>
<reference evidence="8 9" key="1">
    <citation type="journal article" date="2007" name="Science">
        <title>The Chlamydomonas genome reveals the evolution of key animal and plant functions.</title>
        <authorList>
            <person name="Merchant S.S."/>
            <person name="Prochnik S.E."/>
            <person name="Vallon O."/>
            <person name="Harris E.H."/>
            <person name="Karpowicz S.J."/>
            <person name="Witman G.B."/>
            <person name="Terry A."/>
            <person name="Salamov A."/>
            <person name="Fritz-Laylin L.K."/>
            <person name="Marechal-Drouard L."/>
            <person name="Marshall W.F."/>
            <person name="Qu L.H."/>
            <person name="Nelson D.R."/>
            <person name="Sanderfoot A.A."/>
            <person name="Spalding M.H."/>
            <person name="Kapitonov V.V."/>
            <person name="Ren Q."/>
            <person name="Ferris P."/>
            <person name="Lindquist E."/>
            <person name="Shapiro H."/>
            <person name="Lucas S.M."/>
            <person name="Grimwood J."/>
            <person name="Schmutz J."/>
            <person name="Cardol P."/>
            <person name="Cerutti H."/>
            <person name="Chanfreau G."/>
            <person name="Chen C.L."/>
            <person name="Cognat V."/>
            <person name="Croft M.T."/>
            <person name="Dent R."/>
            <person name="Dutcher S."/>
            <person name="Fernandez E."/>
            <person name="Fukuzawa H."/>
            <person name="Gonzalez-Ballester D."/>
            <person name="Gonzalez-Halphen D."/>
            <person name="Hallmann A."/>
            <person name="Hanikenne M."/>
            <person name="Hippler M."/>
            <person name="Inwood W."/>
            <person name="Jabbari K."/>
            <person name="Kalanon M."/>
            <person name="Kuras R."/>
            <person name="Lefebvre P.A."/>
            <person name="Lemaire S.D."/>
            <person name="Lobanov A.V."/>
            <person name="Lohr M."/>
            <person name="Manuell A."/>
            <person name="Meier I."/>
            <person name="Mets L."/>
            <person name="Mittag M."/>
            <person name="Mittelmeier T."/>
            <person name="Moroney J.V."/>
            <person name="Moseley J."/>
            <person name="Napoli C."/>
            <person name="Nedelcu A.M."/>
            <person name="Niyogi K."/>
            <person name="Novoselov S.V."/>
            <person name="Paulsen I.T."/>
            <person name="Pazour G."/>
            <person name="Purton S."/>
            <person name="Ral J.P."/>
            <person name="Riano-Pachon D.M."/>
            <person name="Riekhof W."/>
            <person name="Rymarquis L."/>
            <person name="Schroda M."/>
            <person name="Stern D."/>
            <person name="Umen J."/>
            <person name="Willows R."/>
            <person name="Wilson N."/>
            <person name="Zimmer S.L."/>
            <person name="Allmer J."/>
            <person name="Balk J."/>
            <person name="Bisova K."/>
            <person name="Chen C.J."/>
            <person name="Elias M."/>
            <person name="Gendler K."/>
            <person name="Hauser C."/>
            <person name="Lamb M.R."/>
            <person name="Ledford H."/>
            <person name="Long J.C."/>
            <person name="Minagawa J."/>
            <person name="Page M.D."/>
            <person name="Pan J."/>
            <person name="Pootakham W."/>
            <person name="Roje S."/>
            <person name="Rose A."/>
            <person name="Stahlberg E."/>
            <person name="Terauchi A.M."/>
            <person name="Yang P."/>
            <person name="Ball S."/>
            <person name="Bowler C."/>
            <person name="Dieckmann C.L."/>
            <person name="Gladyshev V.N."/>
            <person name="Green P."/>
            <person name="Jorgensen R."/>
            <person name="Mayfield S."/>
            <person name="Mueller-Roeber B."/>
            <person name="Rajamani S."/>
            <person name="Sayre R.T."/>
            <person name="Brokstein P."/>
            <person name="Dubchak I."/>
            <person name="Goodstein D."/>
            <person name="Hornick L."/>
            <person name="Huang Y.W."/>
            <person name="Jhaveri J."/>
            <person name="Luo Y."/>
            <person name="Martinez D."/>
            <person name="Ngau W.C."/>
            <person name="Otillar B."/>
            <person name="Poliakov A."/>
            <person name="Porter A."/>
            <person name="Szajkowski L."/>
            <person name="Werner G."/>
            <person name="Zhou K."/>
            <person name="Grigoriev I.V."/>
            <person name="Rokhsar D.S."/>
            <person name="Grossman A.R."/>
        </authorList>
    </citation>
    <scope>NUCLEOTIDE SEQUENCE [LARGE SCALE GENOMIC DNA]</scope>
    <source>
        <strain evidence="9">CC-503</strain>
    </source>
</reference>
<dbReference type="RefSeq" id="XP_042920452.1">
    <property type="nucleotide sequence ID" value="XM_043067055.1"/>
</dbReference>
<feature type="compositionally biased region" description="Low complexity" evidence="6">
    <location>
        <begin position="155"/>
        <end position="170"/>
    </location>
</feature>
<dbReference type="InterPro" id="IPR003726">
    <property type="entry name" value="HCY_dom"/>
</dbReference>
<dbReference type="GO" id="GO:0033528">
    <property type="term" value="P:S-methylmethionine cycle"/>
    <property type="evidence" value="ECO:0000318"/>
    <property type="project" value="GO_Central"/>
</dbReference>
<dbReference type="OMA" id="TECYEAQ"/>
<dbReference type="SUPFAM" id="SSF82282">
    <property type="entry name" value="Homocysteine S-methyltransferase"/>
    <property type="match status" value="1"/>
</dbReference>
<evidence type="ECO:0000256" key="6">
    <source>
        <dbReference type="SAM" id="MobiDB-lite"/>
    </source>
</evidence>
<dbReference type="FunCoup" id="A0A2K3DBI0">
    <property type="interactions" value="814"/>
</dbReference>
<dbReference type="GO" id="GO:0008270">
    <property type="term" value="F:zinc ion binding"/>
    <property type="evidence" value="ECO:0007669"/>
    <property type="project" value="InterPro"/>
</dbReference>
<dbReference type="InterPro" id="IPR051486">
    <property type="entry name" value="Hcy_S-methyltransferase"/>
</dbReference>
<keyword evidence="4 5" id="KW-0862">Zinc</keyword>
<organism evidence="8 9">
    <name type="scientific">Chlamydomonas reinhardtii</name>
    <name type="common">Chlamydomonas smithii</name>
    <dbReference type="NCBI Taxonomy" id="3055"/>
    <lineage>
        <taxon>Eukaryota</taxon>
        <taxon>Viridiplantae</taxon>
        <taxon>Chlorophyta</taxon>
        <taxon>core chlorophytes</taxon>
        <taxon>Chlorophyceae</taxon>
        <taxon>CS clade</taxon>
        <taxon>Chlamydomonadales</taxon>
        <taxon>Chlamydomonadaceae</taxon>
        <taxon>Chlamydomonas</taxon>
    </lineage>
</organism>
<evidence type="ECO:0000256" key="4">
    <source>
        <dbReference type="ARBA" id="ARBA00022833"/>
    </source>
</evidence>
<comment type="cofactor">
    <cofactor evidence="5">
        <name>Zn(2+)</name>
        <dbReference type="ChEBI" id="CHEBI:29105"/>
    </cofactor>
</comment>
<dbReference type="GO" id="GO:0008898">
    <property type="term" value="F:S-adenosylmethionine-homocysteine S-methyltransferase activity"/>
    <property type="evidence" value="ECO:0000318"/>
    <property type="project" value="GO_Central"/>
</dbReference>
<keyword evidence="1 5" id="KW-0489">Methyltransferase</keyword>
<dbReference type="Gene3D" id="3.20.20.330">
    <property type="entry name" value="Homocysteine-binding-like domain"/>
    <property type="match status" value="1"/>
</dbReference>